<dbReference type="EMBL" id="JRNN01000002">
    <property type="protein sequence ID" value="KGF37519.1"/>
    <property type="molecule type" value="Genomic_DNA"/>
</dbReference>
<organism evidence="2 3">
    <name type="scientific">Hoylesella buccalis DNF00853</name>
    <dbReference type="NCBI Taxonomy" id="1401074"/>
    <lineage>
        <taxon>Bacteria</taxon>
        <taxon>Pseudomonadati</taxon>
        <taxon>Bacteroidota</taxon>
        <taxon>Bacteroidia</taxon>
        <taxon>Bacteroidales</taxon>
        <taxon>Prevotellaceae</taxon>
        <taxon>Hoylesella</taxon>
    </lineage>
</organism>
<comment type="caution">
    <text evidence="2">The sequence shown here is derived from an EMBL/GenBank/DDBJ whole genome shotgun (WGS) entry which is preliminary data.</text>
</comment>
<evidence type="ECO:0008006" key="4">
    <source>
        <dbReference type="Google" id="ProtNLM"/>
    </source>
</evidence>
<dbReference type="AlphaFoldDB" id="A0A096BWN8"/>
<keyword evidence="1" id="KW-0732">Signal</keyword>
<feature type="chain" id="PRO_5001918455" description="Secretion protein" evidence="1">
    <location>
        <begin position="21"/>
        <end position="467"/>
    </location>
</feature>
<protein>
    <recommendedName>
        <fullName evidence="4">Secretion protein</fullName>
    </recommendedName>
</protein>
<feature type="signal peptide" evidence="1">
    <location>
        <begin position="1"/>
        <end position="20"/>
    </location>
</feature>
<gene>
    <name evidence="2" type="ORF">HMPREF2137_00165</name>
</gene>
<dbReference type="OrthoDB" id="1099564at2"/>
<dbReference type="Proteomes" id="UP000029556">
    <property type="component" value="Unassembled WGS sequence"/>
</dbReference>
<name>A0A096BWN8_9BACT</name>
<evidence type="ECO:0000256" key="1">
    <source>
        <dbReference type="SAM" id="SignalP"/>
    </source>
</evidence>
<dbReference type="RefSeq" id="WP_036871184.1">
    <property type="nucleotide sequence ID" value="NZ_JRNN01000002.1"/>
</dbReference>
<sequence length="467" mass="49931">MRKILLSLAAIGLCGVVATAQTFKDPATYAPTASGEQLTNLYLNSAVLNGGKPVYPGGVEGDARGMAVVGGKMYVCNRTPAGVSHLVELDGTTGALLRTIELPEEMWKDGEAKLGFIANDVQADNAGHLFVANMATDMRGEGAAHTLRINYVDVSQNPVTYRTVFNATLPTTFEKSMRVDTYDIYGDILNGKGIIMLPISGNEPGAGNTVIKYKVSNGVADVANPQTIVLAEFNPKKATAAGAAPRINIVDDELFYHDGFSTMPMLYDMNGSVVDGFQNNVPLTPVATGQNGVTEFELNGSYYLIVASTNTNNDPPQAFDLFRFKDDGRSFADMQLLYRFPEAGLGAVPNAVRTALPRVEVVEGADGQKKARINLYAYRNGYGIYEFTNSSVTSVKLQTAEGLNFTVNGRTVTLNTQAKEINLFALDGQKVATSADGRTVKAPAKGVYILSIQAADGSKKATKMVID</sequence>
<evidence type="ECO:0000313" key="3">
    <source>
        <dbReference type="Proteomes" id="UP000029556"/>
    </source>
</evidence>
<evidence type="ECO:0000313" key="2">
    <source>
        <dbReference type="EMBL" id="KGF37519.1"/>
    </source>
</evidence>
<accession>A0A096BWN8</accession>
<proteinExistence type="predicted"/>
<reference evidence="2 3" key="1">
    <citation type="submission" date="2014-07" db="EMBL/GenBank/DDBJ databases">
        <authorList>
            <person name="McCorrison J."/>
            <person name="Sanka R."/>
            <person name="Torralba M."/>
            <person name="Gillis M."/>
            <person name="Haft D.H."/>
            <person name="Methe B."/>
            <person name="Sutton G."/>
            <person name="Nelson K.E."/>
        </authorList>
    </citation>
    <scope>NUCLEOTIDE SEQUENCE [LARGE SCALE GENOMIC DNA]</scope>
    <source>
        <strain evidence="2 3">DNF00853</strain>
    </source>
</reference>